<sequence>MMARRSPLQPGAYGKPQRWHEILTEAAEARAAKRTEQQRRNNEAAQSVMLVSTASIVSLVG</sequence>
<accession>A0ABM6TEP5</accession>
<gene>
    <name evidence="1" type="ORF">B7G68_06835</name>
</gene>
<reference evidence="1 2" key="1">
    <citation type="journal article" date="2015" name="Biotechnol. Bioeng.">
        <title>Genome sequence and phenotypic characterization of Caulobacter segnis.</title>
        <authorList>
            <person name="Patel S."/>
            <person name="Fletcher B."/>
            <person name="Scott D.C."/>
            <person name="Ely B."/>
        </authorList>
    </citation>
    <scope>NUCLEOTIDE SEQUENCE [LARGE SCALE GENOMIC DNA]</scope>
    <source>
        <strain evidence="1 2">TK0059</strain>
    </source>
</reference>
<organism evidence="1 2">
    <name type="scientific">Caulobacter segnis</name>
    <dbReference type="NCBI Taxonomy" id="88688"/>
    <lineage>
        <taxon>Bacteria</taxon>
        <taxon>Pseudomonadati</taxon>
        <taxon>Pseudomonadota</taxon>
        <taxon>Alphaproteobacteria</taxon>
        <taxon>Caulobacterales</taxon>
        <taxon>Caulobacteraceae</taxon>
        <taxon>Caulobacter</taxon>
    </lineage>
</organism>
<keyword evidence="2" id="KW-1185">Reference proteome</keyword>
<protein>
    <submittedName>
        <fullName evidence="1">Uncharacterized protein</fullName>
    </submittedName>
</protein>
<evidence type="ECO:0000313" key="1">
    <source>
        <dbReference type="EMBL" id="AVQ01589.1"/>
    </source>
</evidence>
<proteinExistence type="predicted"/>
<evidence type="ECO:0000313" key="2">
    <source>
        <dbReference type="Proteomes" id="UP000240527"/>
    </source>
</evidence>
<dbReference type="EMBL" id="CP027850">
    <property type="protein sequence ID" value="AVQ01589.1"/>
    <property type="molecule type" value="Genomic_DNA"/>
</dbReference>
<dbReference type="RefSeq" id="WP_013078492.1">
    <property type="nucleotide sequence ID" value="NZ_CP027850.1"/>
</dbReference>
<dbReference type="Proteomes" id="UP000240527">
    <property type="component" value="Chromosome"/>
</dbReference>
<name>A0ABM6TEP5_9CAUL</name>